<feature type="transmembrane region" description="Helical" evidence="1">
    <location>
        <begin position="145"/>
        <end position="176"/>
    </location>
</feature>
<sequence length="466" mass="50855">MLLKEKAVQPVSLKAELGQQVYYKNLLKSFFCLVLGGLIFFVPLQIGENDTNILFGLIVNFIVDNLGAIWFWTVVGIIFLNAVGFMYSRYILKKNNWIKNLYKSDSILLGIIYVVAAVYSIMFAFQFGPEMIIGPYTGGVIINDIALPVGIIVALGGMFVVFFISFGGLQFVGTLLEPIMRPLFKIPGNAALDTVSSFFGASSVGAYITSKLYKENVYTKKEAATIATSFCVVSIGFAALVANTVGLLPMFTTVFLVAFLTVLIIAAIIVRIPPLSRKPDVYYNGQIQTEEDRKTNIKYNVQLFRNAVNRAVNRSYQAESIGKELMKGFLEGASLVPKILCLITAVGLTGLILVEYTPIFTWLGIPMVPILTLFGVPDAQAIAASTIVGITEMYLPVLLIADAGVSVGAAFFIAVLSLVQIIFFAETAVIILATGVPITAKELVIIFFQRTIIAIPIIALFMHLLI</sequence>
<reference evidence="3 4" key="1">
    <citation type="submission" date="2016-12" db="EMBL/GenBank/DDBJ databases">
        <title>The whole genome sequencing and assembly of Bacillus cohnii DSM 6307T strain.</title>
        <authorList>
            <person name="Lee Y.-J."/>
            <person name="Yi H."/>
            <person name="Bahn Y.-S."/>
            <person name="Kim J.F."/>
            <person name="Lee D.-W."/>
        </authorList>
    </citation>
    <scope>NUCLEOTIDE SEQUENCE [LARGE SCALE GENOMIC DNA]</scope>
    <source>
        <strain evidence="3 4">DSM 6307</strain>
    </source>
</reference>
<feature type="transmembrane region" description="Helical" evidence="1">
    <location>
        <begin position="26"/>
        <end position="46"/>
    </location>
</feature>
<evidence type="ECO:0000256" key="1">
    <source>
        <dbReference type="SAM" id="Phobius"/>
    </source>
</evidence>
<keyword evidence="1" id="KW-1133">Transmembrane helix</keyword>
<name>A0A223KN71_9BACI</name>
<keyword evidence="1" id="KW-0812">Transmembrane</keyword>
<feature type="transmembrane region" description="Helical" evidence="1">
    <location>
        <begin position="248"/>
        <end position="270"/>
    </location>
</feature>
<dbReference type="InterPro" id="IPR011642">
    <property type="entry name" value="Gate_dom"/>
</dbReference>
<evidence type="ECO:0000313" key="4">
    <source>
        <dbReference type="Proteomes" id="UP000215224"/>
    </source>
</evidence>
<organism evidence="3 4">
    <name type="scientific">Sutcliffiella cohnii</name>
    <dbReference type="NCBI Taxonomy" id="33932"/>
    <lineage>
        <taxon>Bacteria</taxon>
        <taxon>Bacillati</taxon>
        <taxon>Bacillota</taxon>
        <taxon>Bacilli</taxon>
        <taxon>Bacillales</taxon>
        <taxon>Bacillaceae</taxon>
        <taxon>Sutcliffiella</taxon>
    </lineage>
</organism>
<proteinExistence type="predicted"/>
<dbReference type="STRING" id="1314751.GCA_001591425_02727"/>
<feature type="transmembrane region" description="Helical" evidence="1">
    <location>
        <begin position="381"/>
        <end position="401"/>
    </location>
</feature>
<feature type="transmembrane region" description="Helical" evidence="1">
    <location>
        <begin position="335"/>
        <end position="353"/>
    </location>
</feature>
<protein>
    <recommendedName>
        <fullName evidence="2">Nucleoside transporter/FeoB GTPase Gate domain-containing protein</fullName>
    </recommendedName>
</protein>
<dbReference type="Proteomes" id="UP000215224">
    <property type="component" value="Chromosome"/>
</dbReference>
<gene>
    <name evidence="3" type="ORF">BC6307_06505</name>
</gene>
<accession>A0A223KN71</accession>
<dbReference type="KEGG" id="bcoh:BC6307_06505"/>
<feature type="transmembrane region" description="Helical" evidence="1">
    <location>
        <begin position="107"/>
        <end position="125"/>
    </location>
</feature>
<feature type="transmembrane region" description="Helical" evidence="1">
    <location>
        <begin position="66"/>
        <end position="87"/>
    </location>
</feature>
<evidence type="ECO:0000313" key="3">
    <source>
        <dbReference type="EMBL" id="AST90955.1"/>
    </source>
</evidence>
<feature type="transmembrane region" description="Helical" evidence="1">
    <location>
        <begin position="223"/>
        <end position="242"/>
    </location>
</feature>
<keyword evidence="1" id="KW-0472">Membrane</keyword>
<feature type="transmembrane region" description="Helical" evidence="1">
    <location>
        <begin position="407"/>
        <end position="432"/>
    </location>
</feature>
<dbReference type="EMBL" id="CP018866">
    <property type="protein sequence ID" value="AST90955.1"/>
    <property type="molecule type" value="Genomic_DNA"/>
</dbReference>
<dbReference type="AlphaFoldDB" id="A0A223KN71"/>
<keyword evidence="4" id="KW-1185">Reference proteome</keyword>
<feature type="domain" description="Nucleoside transporter/FeoB GTPase Gate" evidence="2">
    <location>
        <begin position="147"/>
        <end position="246"/>
    </location>
</feature>
<feature type="transmembrane region" description="Helical" evidence="1">
    <location>
        <begin position="359"/>
        <end position="376"/>
    </location>
</feature>
<dbReference type="RefSeq" id="WP_066417099.1">
    <property type="nucleotide sequence ID" value="NZ_CP018866.1"/>
</dbReference>
<feature type="transmembrane region" description="Helical" evidence="1">
    <location>
        <begin position="444"/>
        <end position="465"/>
    </location>
</feature>
<evidence type="ECO:0000259" key="2">
    <source>
        <dbReference type="Pfam" id="PF07670"/>
    </source>
</evidence>
<dbReference type="Pfam" id="PF07670">
    <property type="entry name" value="Gate"/>
    <property type="match status" value="1"/>
</dbReference>